<evidence type="ECO:0000313" key="9">
    <source>
        <dbReference type="Proteomes" id="UP000823890"/>
    </source>
</evidence>
<gene>
    <name evidence="8" type="ORF">H9758_06210</name>
</gene>
<organism evidence="8 9">
    <name type="scientific">Candidatus Mediterraneibacter faecipullorum</name>
    <dbReference type="NCBI Taxonomy" id="2838670"/>
    <lineage>
        <taxon>Bacteria</taxon>
        <taxon>Bacillati</taxon>
        <taxon>Bacillota</taxon>
        <taxon>Clostridia</taxon>
        <taxon>Lachnospirales</taxon>
        <taxon>Lachnospiraceae</taxon>
        <taxon>Mediterraneibacter</taxon>
    </lineage>
</organism>
<dbReference type="GO" id="GO:0006487">
    <property type="term" value="P:protein N-linked glycosylation"/>
    <property type="evidence" value="ECO:0007669"/>
    <property type="project" value="TreeGrafter"/>
</dbReference>
<feature type="domain" description="Glycosyltransferase 2-like" evidence="6">
    <location>
        <begin position="6"/>
        <end position="145"/>
    </location>
</feature>
<evidence type="ECO:0000256" key="5">
    <source>
        <dbReference type="SAM" id="Phobius"/>
    </source>
</evidence>
<evidence type="ECO:0000259" key="6">
    <source>
        <dbReference type="Pfam" id="PF00535"/>
    </source>
</evidence>
<sequence length="376" mass="42447">MEIIYIVIPAFEPEAGLYLRIRKMTERIPAQIIVIDDGSGRGYRKTFDQIEGTGYCTVLRHDKNRGKGRALKTGFDHIRRQMAGQSGTVRYDKSAVRILCADCDGQHLPDDGVRLLEKSRRHPGSLILGVRDFSGPEVPWKSRFGNWISSVVFRALSGIYLEDTQTGFRAFDGSLLELMLRVPGERFEYETSVLLACAKQDIPVRTEKIETVYEKKNAGTHFRPVKDSIRVMAALFHEPVKFILSSLFCAALDLFLFWIFETILRAGQFERILAATAGARLLSASVNFTINRNWVFQFERIGEMRGCRREALSYFLFCIGIMAASAISVAVVSDLSGLEPASVKIPCDILLFFLSYQIQKNRIFRRHGKDGKGNGL</sequence>
<reference evidence="8" key="1">
    <citation type="journal article" date="2021" name="PeerJ">
        <title>Extensive microbial diversity within the chicken gut microbiome revealed by metagenomics and culture.</title>
        <authorList>
            <person name="Gilroy R."/>
            <person name="Ravi A."/>
            <person name="Getino M."/>
            <person name="Pursley I."/>
            <person name="Horton D.L."/>
            <person name="Alikhan N.F."/>
            <person name="Baker D."/>
            <person name="Gharbi K."/>
            <person name="Hall N."/>
            <person name="Watson M."/>
            <person name="Adriaenssens E.M."/>
            <person name="Foster-Nyarko E."/>
            <person name="Jarju S."/>
            <person name="Secka A."/>
            <person name="Antonio M."/>
            <person name="Oren A."/>
            <person name="Chaudhuri R.R."/>
            <person name="La Ragione R."/>
            <person name="Hildebrand F."/>
            <person name="Pallen M.J."/>
        </authorList>
    </citation>
    <scope>NUCLEOTIDE SEQUENCE</scope>
    <source>
        <strain evidence="8">ChiW19-954</strain>
    </source>
</reference>
<proteinExistence type="predicted"/>
<keyword evidence="2 5" id="KW-0812">Transmembrane</keyword>
<evidence type="ECO:0000259" key="7">
    <source>
        <dbReference type="Pfam" id="PF04138"/>
    </source>
</evidence>
<dbReference type="PANTHER" id="PTHR10859:SF114">
    <property type="entry name" value="DOLICHOL-PHOSPHATE MANNOSYLTRANSFERASE"/>
    <property type="match status" value="1"/>
</dbReference>
<dbReference type="CDD" id="cd04179">
    <property type="entry name" value="DPM_DPG-synthase_like"/>
    <property type="match status" value="1"/>
</dbReference>
<accession>A0A9D2NM07</accession>
<dbReference type="Gene3D" id="3.90.550.10">
    <property type="entry name" value="Spore Coat Polysaccharide Biosynthesis Protein SpsA, Chain A"/>
    <property type="match status" value="1"/>
</dbReference>
<dbReference type="Pfam" id="PF00535">
    <property type="entry name" value="Glycos_transf_2"/>
    <property type="match status" value="1"/>
</dbReference>
<feature type="domain" description="GtrA/DPMS transmembrane" evidence="7">
    <location>
        <begin position="241"/>
        <end position="364"/>
    </location>
</feature>
<keyword evidence="4 5" id="KW-0472">Membrane</keyword>
<dbReference type="Proteomes" id="UP000823890">
    <property type="component" value="Unassembled WGS sequence"/>
</dbReference>
<dbReference type="GO" id="GO:0016020">
    <property type="term" value="C:membrane"/>
    <property type="evidence" value="ECO:0007669"/>
    <property type="project" value="UniProtKB-SubCell"/>
</dbReference>
<dbReference type="AlphaFoldDB" id="A0A9D2NM07"/>
<reference evidence="8" key="2">
    <citation type="submission" date="2021-04" db="EMBL/GenBank/DDBJ databases">
        <authorList>
            <person name="Gilroy R."/>
        </authorList>
    </citation>
    <scope>NUCLEOTIDE SEQUENCE</scope>
    <source>
        <strain evidence="8">ChiW19-954</strain>
    </source>
</reference>
<dbReference type="Pfam" id="PF04138">
    <property type="entry name" value="GtrA_DPMS_TM"/>
    <property type="match status" value="1"/>
</dbReference>
<dbReference type="SUPFAM" id="SSF53448">
    <property type="entry name" value="Nucleotide-diphospho-sugar transferases"/>
    <property type="match status" value="1"/>
</dbReference>
<comment type="caution">
    <text evidence="8">The sequence shown here is derived from an EMBL/GenBank/DDBJ whole genome shotgun (WGS) entry which is preliminary data.</text>
</comment>
<feature type="transmembrane region" description="Helical" evidence="5">
    <location>
        <begin position="311"/>
        <end position="332"/>
    </location>
</feature>
<evidence type="ECO:0000256" key="3">
    <source>
        <dbReference type="ARBA" id="ARBA00022989"/>
    </source>
</evidence>
<protein>
    <submittedName>
        <fullName evidence="8">Bifunctional glycosyltransferase family 2/GtrA family protein</fullName>
    </submittedName>
</protein>
<dbReference type="InterPro" id="IPR001173">
    <property type="entry name" value="Glyco_trans_2-like"/>
</dbReference>
<evidence type="ECO:0000256" key="1">
    <source>
        <dbReference type="ARBA" id="ARBA00004141"/>
    </source>
</evidence>
<dbReference type="InterPro" id="IPR029044">
    <property type="entry name" value="Nucleotide-diphossugar_trans"/>
</dbReference>
<evidence type="ECO:0000256" key="4">
    <source>
        <dbReference type="ARBA" id="ARBA00023136"/>
    </source>
</evidence>
<dbReference type="GO" id="GO:0000271">
    <property type="term" value="P:polysaccharide biosynthetic process"/>
    <property type="evidence" value="ECO:0007669"/>
    <property type="project" value="InterPro"/>
</dbReference>
<dbReference type="EMBL" id="DWWO01000079">
    <property type="protein sequence ID" value="HJC34174.1"/>
    <property type="molecule type" value="Genomic_DNA"/>
</dbReference>
<comment type="subcellular location">
    <subcellularLocation>
        <location evidence="1">Membrane</location>
        <topology evidence="1">Multi-pass membrane protein</topology>
    </subcellularLocation>
</comment>
<evidence type="ECO:0000256" key="2">
    <source>
        <dbReference type="ARBA" id="ARBA00022692"/>
    </source>
</evidence>
<evidence type="ECO:0000313" key="8">
    <source>
        <dbReference type="EMBL" id="HJC34174.1"/>
    </source>
</evidence>
<dbReference type="PANTHER" id="PTHR10859">
    <property type="entry name" value="GLYCOSYL TRANSFERASE"/>
    <property type="match status" value="1"/>
</dbReference>
<keyword evidence="3 5" id="KW-1133">Transmembrane helix</keyword>
<name>A0A9D2NM07_9FIRM</name>
<dbReference type="InterPro" id="IPR007267">
    <property type="entry name" value="GtrA_DPMS_TM"/>
</dbReference>
<feature type="transmembrane region" description="Helical" evidence="5">
    <location>
        <begin position="242"/>
        <end position="260"/>
    </location>
</feature>